<feature type="compositionally biased region" description="Polar residues" evidence="1">
    <location>
        <begin position="318"/>
        <end position="328"/>
    </location>
</feature>
<feature type="compositionally biased region" description="Polar residues" evidence="1">
    <location>
        <begin position="335"/>
        <end position="351"/>
    </location>
</feature>
<evidence type="ECO:0000313" key="4">
    <source>
        <dbReference type="Proteomes" id="UP000011529"/>
    </source>
</evidence>
<name>M2B2E5_9BACT</name>
<dbReference type="InterPro" id="IPR001434">
    <property type="entry name" value="OmcB-like_DUF11"/>
</dbReference>
<dbReference type="PANTHER" id="PTHR34819:SF3">
    <property type="entry name" value="CELL SURFACE PROTEIN"/>
    <property type="match status" value="1"/>
</dbReference>
<dbReference type="NCBIfam" id="TIGR01451">
    <property type="entry name" value="B_ant_repeat"/>
    <property type="match status" value="1"/>
</dbReference>
<evidence type="ECO:0000259" key="2">
    <source>
        <dbReference type="Pfam" id="PF01345"/>
    </source>
</evidence>
<organism evidence="3 4">
    <name type="scientific">Rhodopirellula europaea 6C</name>
    <dbReference type="NCBI Taxonomy" id="1263867"/>
    <lineage>
        <taxon>Bacteria</taxon>
        <taxon>Pseudomonadati</taxon>
        <taxon>Planctomycetota</taxon>
        <taxon>Planctomycetia</taxon>
        <taxon>Pirellulales</taxon>
        <taxon>Pirellulaceae</taxon>
        <taxon>Rhodopirellula</taxon>
    </lineage>
</organism>
<dbReference type="EMBL" id="ANMO01000011">
    <property type="protein sequence ID" value="EMB19072.1"/>
    <property type="molecule type" value="Genomic_DNA"/>
</dbReference>
<dbReference type="Proteomes" id="UP000011529">
    <property type="component" value="Unassembled WGS sequence"/>
</dbReference>
<feature type="domain" description="DUF11" evidence="2">
    <location>
        <begin position="700"/>
        <end position="772"/>
    </location>
</feature>
<evidence type="ECO:0000313" key="3">
    <source>
        <dbReference type="EMBL" id="EMB19072.1"/>
    </source>
</evidence>
<dbReference type="InterPro" id="IPR051172">
    <property type="entry name" value="Chlamydia_OmcB"/>
</dbReference>
<dbReference type="RefSeq" id="WP_008652962.1">
    <property type="nucleotide sequence ID" value="NZ_ANMO01000011.1"/>
</dbReference>
<reference evidence="3" key="2">
    <citation type="journal article" date="2013" name="Mar. Genomics">
        <title>Expression of sulfatases in Rhodopirellula baltica and the diversity of sulfatases in the genus Rhodopirellula.</title>
        <authorList>
            <person name="Wegner C.E."/>
            <person name="Richter-Heitmann T."/>
            <person name="Klindworth A."/>
            <person name="Klockow C."/>
            <person name="Richter M."/>
            <person name="Achstetter T."/>
            <person name="Glockner F.O."/>
            <person name="Harder J."/>
        </authorList>
    </citation>
    <scope>NUCLEOTIDE SEQUENCE [LARGE SCALE GENOMIC DNA]</scope>
    <source>
        <strain evidence="3">6C</strain>
    </source>
</reference>
<accession>M2B2E5</accession>
<feature type="domain" description="DUF11" evidence="2">
    <location>
        <begin position="813"/>
        <end position="909"/>
    </location>
</feature>
<protein>
    <submittedName>
        <fullName evidence="3">Repeat domain protein</fullName>
    </submittedName>
</protein>
<comment type="caution">
    <text evidence="3">The sequence shown here is derived from an EMBL/GenBank/DDBJ whole genome shotgun (WGS) entry which is preliminary data.</text>
</comment>
<dbReference type="AlphaFoldDB" id="M2B2E5"/>
<dbReference type="Gene3D" id="2.60.40.10">
    <property type="entry name" value="Immunoglobulins"/>
    <property type="match status" value="2"/>
</dbReference>
<feature type="domain" description="DUF11" evidence="2">
    <location>
        <begin position="475"/>
        <end position="566"/>
    </location>
</feature>
<evidence type="ECO:0000256" key="1">
    <source>
        <dbReference type="SAM" id="MobiDB-lite"/>
    </source>
</evidence>
<feature type="compositionally biased region" description="Low complexity" evidence="1">
    <location>
        <begin position="217"/>
        <end position="230"/>
    </location>
</feature>
<keyword evidence="4" id="KW-1185">Reference proteome</keyword>
<feature type="region of interest" description="Disordered" evidence="1">
    <location>
        <begin position="117"/>
        <end position="172"/>
    </location>
</feature>
<reference evidence="3" key="1">
    <citation type="submission" date="2012-11" db="EMBL/GenBank/DDBJ databases">
        <title>Permanent draft genomes of Rhodopirellula europaea strain SH398 and 6C.</title>
        <authorList>
            <person name="Richter M."/>
            <person name="Richter-Heitmann T."/>
            <person name="Frank C."/>
            <person name="Harder J."/>
            <person name="Glockner F.O."/>
        </authorList>
    </citation>
    <scope>NUCLEOTIDE SEQUENCE</scope>
    <source>
        <strain evidence="3">6C</strain>
    </source>
</reference>
<sequence length="919" mass="96884">MKRKTRKGMRTMEIFGKRIGYRLTGGVATILLGAFAAAQAQRSELPSDTELADQNVPALDAPRWQSEMPAPISMPGTEETGPQNFLAAFDDSSDPGAIQQAAYSDETYVSQPVEMASHNESFDGPTPMTIPEPAPQAVPQTSAQDAGPSNAGPSNAGPSNAGPSNAGPNMALPAMAMDMPAMDMPPADAPVNAMPEADLSMPGGFDMPDMSMSMTMPPQPEATAPTEPQQDAGPAMDMSAMSFGGMPAPDQTMASEGPSDIPVNDMRMNDGPARMPEPAQMANDSLPNLPAPQQPGASVAQPADASFGAMPNDMAYEQPSQNNQSSPYGQPEPANANSMRSGGDANFNNDLRSAPAAAPYGAPDQFANADPTTGSDQFGGGNQFGSPEPSAYGGNAPNNNFANSNPGYENPGYEEPAPAASTRFASQRGLPAPGYAAPGAGNNYASNAPTAAQAAAYAMPGERRLEGMQTPSIVIHKEAPAEVKVGQPATFKLNVQNVGTAEALGVRVHDTIPAGMRFNDASGNPVMQGDALMWELGALPAGEQRIITMNLTPVEEGELGSIARVTFEAAASVRTRSTRPELKVTQHAPAKVLIGQQLEIELEVSNVGSGAATNVVLREDVPEGMDHPGGRELDSFLNTLRPGEVRREVLRMRAVEPGVIRNTVELVSDDAEPTSHTVEVEVVAPAIDVRLTGPGLRFLERQATYEVELINRGTAPATNVEIIARLDRGFTFVGTENAGYYDPNRHAVLWSVASLPPGKPAKVPLTLLPVEEGEQAIQLEAAADLNTRATSESTVRVESQAELSFSISDLADPIEQGAETTYEIRVQNTGSRNDSNVQVRLMVPRGMEVLGADAEVRPDGQGGMIFAPENELPAGSELTYRIRVRGDAADTHLVKAIVTSDQSPKPVTKEESTMVYADR</sequence>
<dbReference type="InterPro" id="IPR013783">
    <property type="entry name" value="Ig-like_fold"/>
</dbReference>
<dbReference type="PATRIC" id="fig|1263867.3.peg.205"/>
<feature type="compositionally biased region" description="Low complexity" evidence="1">
    <location>
        <begin position="391"/>
        <end position="408"/>
    </location>
</feature>
<feature type="compositionally biased region" description="Polar residues" evidence="1">
    <location>
        <begin position="151"/>
        <end position="167"/>
    </location>
</feature>
<proteinExistence type="predicted"/>
<feature type="region of interest" description="Disordered" evidence="1">
    <location>
        <begin position="217"/>
        <end position="419"/>
    </location>
</feature>
<dbReference type="InterPro" id="IPR047589">
    <property type="entry name" value="DUF11_rpt"/>
</dbReference>
<dbReference type="Pfam" id="PF01345">
    <property type="entry name" value="DUF11"/>
    <property type="match status" value="3"/>
</dbReference>
<gene>
    <name evidence="3" type="ORF">RE6C_00190</name>
</gene>
<dbReference type="PANTHER" id="PTHR34819">
    <property type="entry name" value="LARGE CYSTEINE-RICH PERIPLASMIC PROTEIN OMCB"/>
    <property type="match status" value="1"/>
</dbReference>